<evidence type="ECO:0000256" key="4">
    <source>
        <dbReference type="ARBA" id="ARBA00023242"/>
    </source>
</evidence>
<feature type="domain" description="BZIP" evidence="6">
    <location>
        <begin position="161"/>
        <end position="224"/>
    </location>
</feature>
<keyword evidence="3" id="KW-0804">Transcription</keyword>
<feature type="region of interest" description="Disordered" evidence="5">
    <location>
        <begin position="1"/>
        <end position="22"/>
    </location>
</feature>
<feature type="compositionally biased region" description="Basic and acidic residues" evidence="5">
    <location>
        <begin position="153"/>
        <end position="164"/>
    </location>
</feature>
<dbReference type="GO" id="GO:0003700">
    <property type="term" value="F:DNA-binding transcription factor activity"/>
    <property type="evidence" value="ECO:0007669"/>
    <property type="project" value="InterPro"/>
</dbReference>
<feature type="region of interest" description="Disordered" evidence="5">
    <location>
        <begin position="102"/>
        <end position="164"/>
    </location>
</feature>
<protein>
    <recommendedName>
        <fullName evidence="6">BZIP domain-containing protein</fullName>
    </recommendedName>
</protein>
<reference evidence="7" key="1">
    <citation type="submission" date="2023-06" db="EMBL/GenBank/DDBJ databases">
        <title>Conoideocrella luteorostrata (Hypocreales: Clavicipitaceae), a potential biocontrol fungus for elongate hemlock scale in United States Christmas tree production areas.</title>
        <authorList>
            <person name="Barrett H."/>
            <person name="Lovett B."/>
            <person name="Macias A.M."/>
            <person name="Stajich J.E."/>
            <person name="Kasson M.T."/>
        </authorList>
    </citation>
    <scope>NUCLEOTIDE SEQUENCE</scope>
    <source>
        <strain evidence="7">ARSEF 14590</strain>
    </source>
</reference>
<comment type="caution">
    <text evidence="7">The sequence shown here is derived from an EMBL/GenBank/DDBJ whole genome shotgun (WGS) entry which is preliminary data.</text>
</comment>
<dbReference type="GO" id="GO:0005634">
    <property type="term" value="C:nucleus"/>
    <property type="evidence" value="ECO:0007669"/>
    <property type="project" value="UniProtKB-SubCell"/>
</dbReference>
<evidence type="ECO:0000256" key="5">
    <source>
        <dbReference type="SAM" id="MobiDB-lite"/>
    </source>
</evidence>
<name>A0AAJ0CX11_9HYPO</name>
<dbReference type="InterPro" id="IPR046347">
    <property type="entry name" value="bZIP_sf"/>
</dbReference>
<dbReference type="InterPro" id="IPR004827">
    <property type="entry name" value="bZIP"/>
</dbReference>
<evidence type="ECO:0000256" key="3">
    <source>
        <dbReference type="ARBA" id="ARBA00023163"/>
    </source>
</evidence>
<dbReference type="SMART" id="SM00338">
    <property type="entry name" value="BRLZ"/>
    <property type="match status" value="1"/>
</dbReference>
<dbReference type="Pfam" id="PF00170">
    <property type="entry name" value="bZIP_1"/>
    <property type="match status" value="1"/>
</dbReference>
<evidence type="ECO:0000259" key="6">
    <source>
        <dbReference type="PROSITE" id="PS50217"/>
    </source>
</evidence>
<accession>A0AAJ0CX11</accession>
<keyword evidence="8" id="KW-1185">Reference proteome</keyword>
<dbReference type="PANTHER" id="PTHR19304">
    <property type="entry name" value="CYCLIC-AMP RESPONSE ELEMENT BINDING PROTEIN"/>
    <property type="match status" value="1"/>
</dbReference>
<feature type="region of interest" description="Disordered" evidence="5">
    <location>
        <begin position="251"/>
        <end position="270"/>
    </location>
</feature>
<dbReference type="CDD" id="cd14687">
    <property type="entry name" value="bZIP_ATF2"/>
    <property type="match status" value="1"/>
</dbReference>
<evidence type="ECO:0000313" key="7">
    <source>
        <dbReference type="EMBL" id="KAK2608398.1"/>
    </source>
</evidence>
<evidence type="ECO:0000313" key="8">
    <source>
        <dbReference type="Proteomes" id="UP001251528"/>
    </source>
</evidence>
<dbReference type="PROSITE" id="PS50217">
    <property type="entry name" value="BZIP"/>
    <property type="match status" value="1"/>
</dbReference>
<comment type="subcellular location">
    <subcellularLocation>
        <location evidence="1">Nucleus</location>
    </subcellularLocation>
</comment>
<dbReference type="InterPro" id="IPR051027">
    <property type="entry name" value="bZIP_transcription_factors"/>
</dbReference>
<feature type="compositionally biased region" description="Basic residues" evidence="5">
    <location>
        <begin position="120"/>
        <end position="134"/>
    </location>
</feature>
<sequence>MSMVPAAPKISNTHDDPSALDTSGNTFGQSAWIWPFQSDEYDLKKQPSLPQAADDYMSGEGTLGNQYAKTFAGEYTGTGYPSSELDSLVDISFHTTASEKKTVALSPPLSDDDHQERTRTKARSRPAVKSRRKPPSQQPPDQQQRATPHTGRRRFEGQEATTHREKCLNRNRVAASKCRRRKNEWIENLEQKKSTVEALHGELGAQYRDLLRETTILKNRLIHHAGCRDLNIDMWIKNEALDYARRLHHENVGQSPSSDQSTQSNLVGGDMHCPEMDFGDSLVDNNIVDAEGEVLMSDRRVNSMEGY</sequence>
<keyword evidence="2" id="KW-0805">Transcription regulation</keyword>
<keyword evidence="4" id="KW-0539">Nucleus</keyword>
<feature type="compositionally biased region" description="Polar residues" evidence="5">
    <location>
        <begin position="252"/>
        <end position="266"/>
    </location>
</feature>
<dbReference type="SUPFAM" id="SSF57959">
    <property type="entry name" value="Leucine zipper domain"/>
    <property type="match status" value="1"/>
</dbReference>
<gene>
    <name evidence="7" type="ORF">QQS21_003084</name>
</gene>
<dbReference type="EMBL" id="JASWJB010000039">
    <property type="protein sequence ID" value="KAK2608398.1"/>
    <property type="molecule type" value="Genomic_DNA"/>
</dbReference>
<evidence type="ECO:0000256" key="1">
    <source>
        <dbReference type="ARBA" id="ARBA00004123"/>
    </source>
</evidence>
<dbReference type="Gene3D" id="1.20.5.170">
    <property type="match status" value="1"/>
</dbReference>
<dbReference type="PROSITE" id="PS00036">
    <property type="entry name" value="BZIP_BASIC"/>
    <property type="match status" value="1"/>
</dbReference>
<proteinExistence type="predicted"/>
<evidence type="ECO:0000256" key="2">
    <source>
        <dbReference type="ARBA" id="ARBA00023015"/>
    </source>
</evidence>
<dbReference type="Proteomes" id="UP001251528">
    <property type="component" value="Unassembled WGS sequence"/>
</dbReference>
<organism evidence="7 8">
    <name type="scientific">Conoideocrella luteorostrata</name>
    <dbReference type="NCBI Taxonomy" id="1105319"/>
    <lineage>
        <taxon>Eukaryota</taxon>
        <taxon>Fungi</taxon>
        <taxon>Dikarya</taxon>
        <taxon>Ascomycota</taxon>
        <taxon>Pezizomycotina</taxon>
        <taxon>Sordariomycetes</taxon>
        <taxon>Hypocreomycetidae</taxon>
        <taxon>Hypocreales</taxon>
        <taxon>Clavicipitaceae</taxon>
        <taxon>Conoideocrella</taxon>
    </lineage>
</organism>
<dbReference type="AlphaFoldDB" id="A0AAJ0CX11"/>